<accession>A0A7R9YEN5</accession>
<feature type="region of interest" description="Disordered" evidence="1">
    <location>
        <begin position="262"/>
        <end position="319"/>
    </location>
</feature>
<feature type="compositionally biased region" description="Basic residues" evidence="1">
    <location>
        <begin position="276"/>
        <end position="287"/>
    </location>
</feature>
<gene>
    <name evidence="2" type="ORF">PPYR1160_LOCUS13018</name>
</gene>
<reference evidence="2" key="1">
    <citation type="submission" date="2021-01" db="EMBL/GenBank/DDBJ databases">
        <authorList>
            <person name="Corre E."/>
            <person name="Pelletier E."/>
            <person name="Niang G."/>
            <person name="Scheremetjew M."/>
            <person name="Finn R."/>
            <person name="Kale V."/>
            <person name="Holt S."/>
            <person name="Cochrane G."/>
            <person name="Meng A."/>
            <person name="Brown T."/>
            <person name="Cohen L."/>
        </authorList>
    </citation>
    <scope>NUCLEOTIDE SEQUENCE</scope>
    <source>
        <strain evidence="2">CCMP2078</strain>
    </source>
</reference>
<organism evidence="2">
    <name type="scientific">Pinguiococcus pyrenoidosus</name>
    <dbReference type="NCBI Taxonomy" id="172671"/>
    <lineage>
        <taxon>Eukaryota</taxon>
        <taxon>Sar</taxon>
        <taxon>Stramenopiles</taxon>
        <taxon>Ochrophyta</taxon>
        <taxon>Pinguiophyceae</taxon>
        <taxon>Pinguiochrysidales</taxon>
        <taxon>Pinguiochrysidaceae</taxon>
        <taxon>Pinguiococcus</taxon>
    </lineage>
</organism>
<name>A0A7R9YEN5_9STRA</name>
<evidence type="ECO:0000313" key="2">
    <source>
        <dbReference type="EMBL" id="CAD8263516.1"/>
    </source>
</evidence>
<sequence>MSQDAFDDVLQRARQAGWTLDTLQFSKDGSVLQVTPATNTARLLPRTPNEEVREFPLSAYDFATVEAPREFPVAPGESVHSFCERHGIDASDPECVQAFWSKFDLDASLDGALLYQQEKENEEYKAFVDDEAEFEAYQAFLQEEGEDDGPVEEDMFLEEANLDFEAGSFGWSKIPNAGQDLVMYVKGELSLAITMSANLVGVYRNGQQIFCQTVNMAQTKDAFAHPLQWANQTQPAPEPEPLPSSVLNTQLRASSREYMPVHGWHTDGRHTDGRHTHGQRTHGRHTNGQHTNGQHTHGQHTNGQHTNGKGSQQKNTCRYGDLCKVPNCKRWHPGD</sequence>
<feature type="compositionally biased region" description="Low complexity" evidence="1">
    <location>
        <begin position="288"/>
        <end position="308"/>
    </location>
</feature>
<protein>
    <submittedName>
        <fullName evidence="2">Uncharacterized protein</fullName>
    </submittedName>
</protein>
<feature type="compositionally biased region" description="Basic and acidic residues" evidence="1">
    <location>
        <begin position="264"/>
        <end position="275"/>
    </location>
</feature>
<dbReference type="AlphaFoldDB" id="A0A7R9YEN5"/>
<dbReference type="EMBL" id="HBEA01017113">
    <property type="protein sequence ID" value="CAD8263516.1"/>
    <property type="molecule type" value="Transcribed_RNA"/>
</dbReference>
<evidence type="ECO:0000256" key="1">
    <source>
        <dbReference type="SAM" id="MobiDB-lite"/>
    </source>
</evidence>
<proteinExistence type="predicted"/>